<dbReference type="Proteomes" id="UP000263094">
    <property type="component" value="Unassembled WGS sequence"/>
</dbReference>
<dbReference type="OrthoDB" id="4868991at2"/>
<proteinExistence type="predicted"/>
<feature type="domain" description="HTH cro/C1-type" evidence="1">
    <location>
        <begin position="41"/>
        <end position="76"/>
    </location>
</feature>
<name>A0A372M146_9ACTN</name>
<protein>
    <submittedName>
        <fullName evidence="2">XRE family transcriptional regulator</fullName>
    </submittedName>
</protein>
<comment type="caution">
    <text evidence="2">The sequence shown here is derived from an EMBL/GenBank/DDBJ whole genome shotgun (WGS) entry which is preliminary data.</text>
</comment>
<organism evidence="2 3">
    <name type="scientific">Streptomyces triticagri</name>
    <dbReference type="NCBI Taxonomy" id="2293568"/>
    <lineage>
        <taxon>Bacteria</taxon>
        <taxon>Bacillati</taxon>
        <taxon>Actinomycetota</taxon>
        <taxon>Actinomycetes</taxon>
        <taxon>Kitasatosporales</taxon>
        <taxon>Streptomycetaceae</taxon>
        <taxon>Streptomyces</taxon>
    </lineage>
</organism>
<dbReference type="SUPFAM" id="SSF47413">
    <property type="entry name" value="lambda repressor-like DNA-binding domains"/>
    <property type="match status" value="1"/>
</dbReference>
<dbReference type="EMBL" id="QUAK01000122">
    <property type="protein sequence ID" value="RFU84320.1"/>
    <property type="molecule type" value="Genomic_DNA"/>
</dbReference>
<dbReference type="CDD" id="cd00093">
    <property type="entry name" value="HTH_XRE"/>
    <property type="match status" value="1"/>
</dbReference>
<evidence type="ECO:0000313" key="3">
    <source>
        <dbReference type="Proteomes" id="UP000263094"/>
    </source>
</evidence>
<dbReference type="PROSITE" id="PS50943">
    <property type="entry name" value="HTH_CROC1"/>
    <property type="match status" value="1"/>
</dbReference>
<dbReference type="InterPro" id="IPR001387">
    <property type="entry name" value="Cro/C1-type_HTH"/>
</dbReference>
<dbReference type="AlphaFoldDB" id="A0A372M146"/>
<evidence type="ECO:0000313" key="2">
    <source>
        <dbReference type="EMBL" id="RFU84320.1"/>
    </source>
</evidence>
<keyword evidence="3" id="KW-1185">Reference proteome</keyword>
<gene>
    <name evidence="2" type="ORF">DY218_23350</name>
</gene>
<reference evidence="2 3" key="1">
    <citation type="submission" date="2018-08" db="EMBL/GenBank/DDBJ databases">
        <title>Isolation, diversity and antifungal activity of Actinobacteria from wheat.</title>
        <authorList>
            <person name="Han C."/>
        </authorList>
    </citation>
    <scope>NUCLEOTIDE SEQUENCE [LARGE SCALE GENOMIC DNA]</scope>
    <source>
        <strain evidence="2 3">NEAU-YY421</strain>
    </source>
</reference>
<dbReference type="Gene3D" id="1.10.260.40">
    <property type="entry name" value="lambda repressor-like DNA-binding domains"/>
    <property type="match status" value="2"/>
</dbReference>
<sequence>MPPSAAGPPFDAAAANRLRRALGMAPGHVAYGIQAGYGLHHVTPDTVTAWERGLAVPSPAELTALAGALWCAPAELLGAPVTLREHRLARGLATEDVAREAGVEHQEYLRAEESGNWRGTERQSAALAHVLDLGVREFATATGLDERLAELLRAAVAERWQSYVRPVAKLLPLERERIADVLGELHGEYQASMVATLSWGGGDEDRGAAGRDFLDGILDRFWARAGG</sequence>
<accession>A0A372M146</accession>
<dbReference type="InterPro" id="IPR010982">
    <property type="entry name" value="Lambda_DNA-bd_dom_sf"/>
</dbReference>
<dbReference type="GO" id="GO:0003677">
    <property type="term" value="F:DNA binding"/>
    <property type="evidence" value="ECO:0007669"/>
    <property type="project" value="InterPro"/>
</dbReference>
<dbReference type="SMART" id="SM00530">
    <property type="entry name" value="HTH_XRE"/>
    <property type="match status" value="2"/>
</dbReference>
<evidence type="ECO:0000259" key="1">
    <source>
        <dbReference type="PROSITE" id="PS50943"/>
    </source>
</evidence>